<evidence type="ECO:0000313" key="2">
    <source>
        <dbReference type="EMBL" id="OCK84390.1"/>
    </source>
</evidence>
<protein>
    <submittedName>
        <fullName evidence="2">Uncharacterized protein</fullName>
    </submittedName>
</protein>
<keyword evidence="1" id="KW-0812">Transmembrane</keyword>
<keyword evidence="1" id="KW-0472">Membrane</keyword>
<accession>A0A8E2EIE8</accession>
<dbReference type="AlphaFoldDB" id="A0A8E2EIE8"/>
<gene>
    <name evidence="2" type="ORF">K432DRAFT_125068</name>
</gene>
<feature type="transmembrane region" description="Helical" evidence="1">
    <location>
        <begin position="12"/>
        <end position="34"/>
    </location>
</feature>
<name>A0A8E2EIE8_9PEZI</name>
<proteinExistence type="predicted"/>
<reference evidence="2 3" key="1">
    <citation type="journal article" date="2016" name="Nat. Commun.">
        <title>Ectomycorrhizal ecology is imprinted in the genome of the dominant symbiotic fungus Cenococcum geophilum.</title>
        <authorList>
            <consortium name="DOE Joint Genome Institute"/>
            <person name="Peter M."/>
            <person name="Kohler A."/>
            <person name="Ohm R.A."/>
            <person name="Kuo A."/>
            <person name="Krutzmann J."/>
            <person name="Morin E."/>
            <person name="Arend M."/>
            <person name="Barry K.W."/>
            <person name="Binder M."/>
            <person name="Choi C."/>
            <person name="Clum A."/>
            <person name="Copeland A."/>
            <person name="Grisel N."/>
            <person name="Haridas S."/>
            <person name="Kipfer T."/>
            <person name="LaButti K."/>
            <person name="Lindquist E."/>
            <person name="Lipzen A."/>
            <person name="Maire R."/>
            <person name="Meier B."/>
            <person name="Mihaltcheva S."/>
            <person name="Molinier V."/>
            <person name="Murat C."/>
            <person name="Poggeler S."/>
            <person name="Quandt C.A."/>
            <person name="Sperisen C."/>
            <person name="Tritt A."/>
            <person name="Tisserant E."/>
            <person name="Crous P.W."/>
            <person name="Henrissat B."/>
            <person name="Nehls U."/>
            <person name="Egli S."/>
            <person name="Spatafora J.W."/>
            <person name="Grigoriev I.V."/>
            <person name="Martin F.M."/>
        </authorList>
    </citation>
    <scope>NUCLEOTIDE SEQUENCE [LARGE SCALE GENOMIC DNA]</scope>
    <source>
        <strain evidence="2 3">CBS 459.81</strain>
    </source>
</reference>
<sequence>MVDNPRLLFGHAYIQILLHMSFITSISQYSPLWARSRPSFFFAKMSLPQVPYDKRIDFVREPGDD</sequence>
<evidence type="ECO:0000256" key="1">
    <source>
        <dbReference type="SAM" id="Phobius"/>
    </source>
</evidence>
<keyword evidence="3" id="KW-1185">Reference proteome</keyword>
<dbReference type="EMBL" id="KV744838">
    <property type="protein sequence ID" value="OCK84390.1"/>
    <property type="molecule type" value="Genomic_DNA"/>
</dbReference>
<organism evidence="2 3">
    <name type="scientific">Lepidopterella palustris CBS 459.81</name>
    <dbReference type="NCBI Taxonomy" id="1314670"/>
    <lineage>
        <taxon>Eukaryota</taxon>
        <taxon>Fungi</taxon>
        <taxon>Dikarya</taxon>
        <taxon>Ascomycota</taxon>
        <taxon>Pezizomycotina</taxon>
        <taxon>Dothideomycetes</taxon>
        <taxon>Pleosporomycetidae</taxon>
        <taxon>Mytilinidiales</taxon>
        <taxon>Argynnaceae</taxon>
        <taxon>Lepidopterella</taxon>
    </lineage>
</organism>
<evidence type="ECO:0000313" key="3">
    <source>
        <dbReference type="Proteomes" id="UP000250266"/>
    </source>
</evidence>
<keyword evidence="1" id="KW-1133">Transmembrane helix</keyword>
<dbReference type="Proteomes" id="UP000250266">
    <property type="component" value="Unassembled WGS sequence"/>
</dbReference>